<evidence type="ECO:0000256" key="1">
    <source>
        <dbReference type="SAM" id="MobiDB-lite"/>
    </source>
</evidence>
<dbReference type="AlphaFoldDB" id="A0AAD4LYF1"/>
<protein>
    <submittedName>
        <fullName evidence="2">Uncharacterized protein</fullName>
    </submittedName>
</protein>
<name>A0AAD4LYF1_9AGAM</name>
<dbReference type="Proteomes" id="UP001203297">
    <property type="component" value="Unassembled WGS sequence"/>
</dbReference>
<comment type="caution">
    <text evidence="2">The sequence shown here is derived from an EMBL/GenBank/DDBJ whole genome shotgun (WGS) entry which is preliminary data.</text>
</comment>
<proteinExistence type="predicted"/>
<dbReference type="EMBL" id="WTXG01000076">
    <property type="protein sequence ID" value="KAI0294332.1"/>
    <property type="molecule type" value="Genomic_DNA"/>
</dbReference>
<reference evidence="2" key="1">
    <citation type="journal article" date="2022" name="New Phytol.">
        <title>Evolutionary transition to the ectomycorrhizal habit in the genomes of a hyperdiverse lineage of mushroom-forming fungi.</title>
        <authorList>
            <person name="Looney B."/>
            <person name="Miyauchi S."/>
            <person name="Morin E."/>
            <person name="Drula E."/>
            <person name="Courty P.E."/>
            <person name="Kohler A."/>
            <person name="Kuo A."/>
            <person name="LaButti K."/>
            <person name="Pangilinan J."/>
            <person name="Lipzen A."/>
            <person name="Riley R."/>
            <person name="Andreopoulos W."/>
            <person name="He G."/>
            <person name="Johnson J."/>
            <person name="Nolan M."/>
            <person name="Tritt A."/>
            <person name="Barry K.W."/>
            <person name="Grigoriev I.V."/>
            <person name="Nagy L.G."/>
            <person name="Hibbett D."/>
            <person name="Henrissat B."/>
            <person name="Matheny P.B."/>
            <person name="Labbe J."/>
            <person name="Martin F.M."/>
        </authorList>
    </citation>
    <scope>NUCLEOTIDE SEQUENCE</scope>
    <source>
        <strain evidence="2">BPL690</strain>
    </source>
</reference>
<accession>A0AAD4LYF1</accession>
<evidence type="ECO:0000313" key="3">
    <source>
        <dbReference type="Proteomes" id="UP001203297"/>
    </source>
</evidence>
<organism evidence="2 3">
    <name type="scientific">Multifurca ochricompacta</name>
    <dbReference type="NCBI Taxonomy" id="376703"/>
    <lineage>
        <taxon>Eukaryota</taxon>
        <taxon>Fungi</taxon>
        <taxon>Dikarya</taxon>
        <taxon>Basidiomycota</taxon>
        <taxon>Agaricomycotina</taxon>
        <taxon>Agaricomycetes</taxon>
        <taxon>Russulales</taxon>
        <taxon>Russulaceae</taxon>
        <taxon>Multifurca</taxon>
    </lineage>
</organism>
<keyword evidence="3" id="KW-1185">Reference proteome</keyword>
<gene>
    <name evidence="2" type="ORF">B0F90DRAFT_1289006</name>
</gene>
<sequence length="161" mass="18054">MAKVSLLEQLQSFPRWTAHSSQPSYLNLILERQHNGNFANSVKPLPNSPPARIKTSNSSMNPFPYRAASTLMAARSAAASSSRDILRPIPSVLPRPMPRLPWPHRPPLLPAPPPSHPLLASYRLLFLEYRRIVWRASSPKSIMMREGLLRMSISSASSSFF</sequence>
<feature type="region of interest" description="Disordered" evidence="1">
    <location>
        <begin position="40"/>
        <end position="59"/>
    </location>
</feature>
<evidence type="ECO:0000313" key="2">
    <source>
        <dbReference type="EMBL" id="KAI0294332.1"/>
    </source>
</evidence>